<sequence>MYIIFSIEWIKEKARDFMGFGDTIISQVKPGTIKIKSKCKQESKYNDFKNFILENKPIGATVIFENCI</sequence>
<dbReference type="AlphaFoldDB" id="A0AAD1YJ80"/>
<proteinExistence type="predicted"/>
<gene>
    <name evidence="1" type="ORF">CNEO2_750014</name>
</gene>
<reference evidence="1" key="1">
    <citation type="submission" date="2022-10" db="EMBL/GenBank/DDBJ databases">
        <authorList>
            <person name="Aires J."/>
            <person name="Mesa V."/>
        </authorList>
    </citation>
    <scope>NUCLEOTIDE SEQUENCE</scope>
    <source>
        <strain evidence="1">Clostridium neonatale JD116</strain>
    </source>
</reference>
<comment type="caution">
    <text evidence="1">The sequence shown here is derived from an EMBL/GenBank/DDBJ whole genome shotgun (WGS) entry which is preliminary data.</text>
</comment>
<dbReference type="RefSeq" id="WP_230141882.1">
    <property type="nucleotide sequence ID" value="NZ_CAKJVF010000204.1"/>
</dbReference>
<dbReference type="Proteomes" id="UP001189143">
    <property type="component" value="Unassembled WGS sequence"/>
</dbReference>
<dbReference type="EMBL" id="CAMTCP010000276">
    <property type="protein sequence ID" value="CAI3680488.1"/>
    <property type="molecule type" value="Genomic_DNA"/>
</dbReference>
<organism evidence="1 2">
    <name type="scientific">Clostridium neonatale</name>
    <dbReference type="NCBI Taxonomy" id="137838"/>
    <lineage>
        <taxon>Bacteria</taxon>
        <taxon>Bacillati</taxon>
        <taxon>Bacillota</taxon>
        <taxon>Clostridia</taxon>
        <taxon>Eubacteriales</taxon>
        <taxon>Clostridiaceae</taxon>
        <taxon>Clostridium</taxon>
    </lineage>
</organism>
<name>A0AAD1YJ80_9CLOT</name>
<evidence type="ECO:0000313" key="1">
    <source>
        <dbReference type="EMBL" id="CAI3680488.1"/>
    </source>
</evidence>
<evidence type="ECO:0000313" key="2">
    <source>
        <dbReference type="Proteomes" id="UP001189143"/>
    </source>
</evidence>
<accession>A0AAD1YJ80</accession>
<protein>
    <submittedName>
        <fullName evidence="1">Uncharacterized protein</fullName>
    </submittedName>
</protein>